<dbReference type="PANTHER" id="PTHR10880:SF48">
    <property type="entry name" value="MORTALITY FACTOR 4 LIKE 2"/>
    <property type="match status" value="1"/>
</dbReference>
<dbReference type="PROSITE" id="PS51640">
    <property type="entry name" value="MRG"/>
    <property type="match status" value="1"/>
</dbReference>
<comment type="subcellular location">
    <subcellularLocation>
        <location evidence="1">Nucleus</location>
    </subcellularLocation>
</comment>
<dbReference type="KEGG" id="pcw:110194711"/>
<evidence type="ECO:0000256" key="6">
    <source>
        <dbReference type="ARBA" id="ARBA00023163"/>
    </source>
</evidence>
<dbReference type="InterPro" id="IPR016197">
    <property type="entry name" value="Chromo-like_dom_sf"/>
</dbReference>
<dbReference type="RefSeq" id="XP_020822864.1">
    <property type="nucleotide sequence ID" value="XM_020967205.1"/>
</dbReference>
<feature type="region of interest" description="Disordered" evidence="9">
    <location>
        <begin position="52"/>
        <end position="195"/>
    </location>
</feature>
<feature type="domain" description="MRG" evidence="10">
    <location>
        <begin position="296"/>
        <end position="463"/>
    </location>
</feature>
<dbReference type="GeneID" id="110194711"/>
<proteinExistence type="predicted"/>
<evidence type="ECO:0000256" key="2">
    <source>
        <dbReference type="ARBA" id="ARBA00022604"/>
    </source>
</evidence>
<keyword evidence="7" id="KW-0234">DNA repair</keyword>
<evidence type="ECO:0000256" key="1">
    <source>
        <dbReference type="ARBA" id="ARBA00004123"/>
    </source>
</evidence>
<keyword evidence="11" id="KW-1185">Reference proteome</keyword>
<evidence type="ECO:0000313" key="12">
    <source>
        <dbReference type="RefSeq" id="XP_020822864.1"/>
    </source>
</evidence>
<evidence type="ECO:0000256" key="3">
    <source>
        <dbReference type="ARBA" id="ARBA00022763"/>
    </source>
</evidence>
<dbReference type="AlphaFoldDB" id="A0A6P5ILM7"/>
<dbReference type="GeneTree" id="ENSGT00950000182965"/>
<keyword evidence="2" id="KW-0341">Growth regulation</keyword>
<dbReference type="InterPro" id="IPR008676">
    <property type="entry name" value="MRG"/>
</dbReference>
<dbReference type="InterPro" id="IPR038217">
    <property type="entry name" value="MRG_C_sf"/>
</dbReference>
<feature type="region of interest" description="Disordered" evidence="9">
    <location>
        <begin position="1"/>
        <end position="22"/>
    </location>
</feature>
<dbReference type="Proteomes" id="UP000515140">
    <property type="component" value="Unplaced"/>
</dbReference>
<gene>
    <name evidence="12 13" type="primary">LOC110194711</name>
</gene>
<evidence type="ECO:0000256" key="8">
    <source>
        <dbReference type="ARBA" id="ARBA00023242"/>
    </source>
</evidence>
<evidence type="ECO:0000256" key="5">
    <source>
        <dbReference type="ARBA" id="ARBA00023015"/>
    </source>
</evidence>
<feature type="compositionally biased region" description="Pro residues" evidence="9">
    <location>
        <begin position="70"/>
        <end position="83"/>
    </location>
</feature>
<keyword evidence="3" id="KW-0227">DNA damage</keyword>
<accession>A0A6P5ILM7</accession>
<dbReference type="GO" id="GO:0006325">
    <property type="term" value="P:chromatin organization"/>
    <property type="evidence" value="ECO:0007669"/>
    <property type="project" value="UniProtKB-KW"/>
</dbReference>
<evidence type="ECO:0000313" key="13">
    <source>
        <dbReference type="RefSeq" id="XP_020822865.1"/>
    </source>
</evidence>
<name>A0A6P5ILM7_PHACI</name>
<feature type="compositionally biased region" description="Low complexity" evidence="9">
    <location>
        <begin position="172"/>
        <end position="186"/>
    </location>
</feature>
<dbReference type="SUPFAM" id="SSF54160">
    <property type="entry name" value="Chromo domain-like"/>
    <property type="match status" value="1"/>
</dbReference>
<organism evidence="11 13">
    <name type="scientific">Phascolarctos cinereus</name>
    <name type="common">Koala</name>
    <dbReference type="NCBI Taxonomy" id="38626"/>
    <lineage>
        <taxon>Eukaryota</taxon>
        <taxon>Metazoa</taxon>
        <taxon>Chordata</taxon>
        <taxon>Craniata</taxon>
        <taxon>Vertebrata</taxon>
        <taxon>Euteleostomi</taxon>
        <taxon>Mammalia</taxon>
        <taxon>Metatheria</taxon>
        <taxon>Diprotodontia</taxon>
        <taxon>Phascolarctidae</taxon>
        <taxon>Phascolarctos</taxon>
    </lineage>
</organism>
<dbReference type="RefSeq" id="XP_020822865.1">
    <property type="nucleotide sequence ID" value="XM_020967206.1"/>
</dbReference>
<sequence>MACSKHQGKLDRDPPAVQEGEPVLIFQGPKMRKGQCVQVTVRKKQVKYLVRYPRGGGNNTASTAVVVNPDAPPLEPPLAPEPEPASSGSMAEPSSPSSSSSSSSSPSPSPSRRRRRLSSSSSCSSCSSCSSSSNSNSSDGKGSKSGSSSSSSSSSSSNSSSLEIAMPLWTPSGSSSSEGPRISSLGPQPPAAKVNAKEGPLSVVVVGDWEYEWVPEGRVLRYSAAHVQDSDAALQMAAKKEQLEDCPVTSTGGNDEGNLGKGSSIWWGTVMQWPRKRKRGRGCKRGRRGGSLAADPQEEHLSRLEEVQVRLPKALKPLLVEDWELVTLRKKLFTLPAKKSVAAILIEYATFQQNYGSATKKHTVSEMMASLQEYFDVVLRDQLLYDFEKPQHSEILASYPTRLMSQIYGGAHLLRLFPQMGPMLACTPLNDSSLDVLQNHLQDFLQYLAMDPSRLFSASTDYQEASADYQQKAGGPDSQQPLLGRSA</sequence>
<evidence type="ECO:0000256" key="4">
    <source>
        <dbReference type="ARBA" id="ARBA00022853"/>
    </source>
</evidence>
<evidence type="ECO:0000313" key="11">
    <source>
        <dbReference type="Proteomes" id="UP000515140"/>
    </source>
</evidence>
<keyword evidence="4" id="KW-0156">Chromatin regulator</keyword>
<keyword evidence="8" id="KW-0539">Nucleus</keyword>
<dbReference type="GO" id="GO:0035267">
    <property type="term" value="C:NuA4 histone acetyltransferase complex"/>
    <property type="evidence" value="ECO:0007669"/>
    <property type="project" value="TreeGrafter"/>
</dbReference>
<keyword evidence="6" id="KW-0804">Transcription</keyword>
<dbReference type="GO" id="GO:0006281">
    <property type="term" value="P:DNA repair"/>
    <property type="evidence" value="ECO:0007669"/>
    <property type="project" value="UniProtKB-KW"/>
</dbReference>
<dbReference type="GO" id="GO:0005634">
    <property type="term" value="C:nucleus"/>
    <property type="evidence" value="ECO:0007669"/>
    <property type="project" value="UniProtKB-SubCell"/>
</dbReference>
<dbReference type="FunFam" id="1.10.274.30:FF:000001">
    <property type="entry name" value="Mortality factor 4-like protein 1"/>
    <property type="match status" value="1"/>
</dbReference>
<dbReference type="Pfam" id="PF05712">
    <property type="entry name" value="MRG"/>
    <property type="match status" value="1"/>
</dbReference>
<keyword evidence="5" id="KW-0805">Transcription regulation</keyword>
<feature type="compositionally biased region" description="Basic residues" evidence="9">
    <location>
        <begin position="277"/>
        <end position="288"/>
    </location>
</feature>
<feature type="region of interest" description="Disordered" evidence="9">
    <location>
        <begin position="466"/>
        <end position="487"/>
    </location>
</feature>
<evidence type="ECO:0000259" key="10">
    <source>
        <dbReference type="Pfam" id="PF05712"/>
    </source>
</evidence>
<feature type="region of interest" description="Disordered" evidence="9">
    <location>
        <begin position="277"/>
        <end position="297"/>
    </location>
</feature>
<reference evidence="12 13" key="1">
    <citation type="submission" date="2025-04" db="UniProtKB">
        <authorList>
            <consortium name="RefSeq"/>
        </authorList>
    </citation>
    <scope>IDENTIFICATION</scope>
    <source>
        <tissue evidence="12 13">Spleen</tissue>
    </source>
</reference>
<feature type="compositionally biased region" description="Low complexity" evidence="9">
    <location>
        <begin position="84"/>
        <end position="106"/>
    </location>
</feature>
<dbReference type="PANTHER" id="PTHR10880">
    <property type="entry name" value="MORTALITY FACTOR 4-LIKE PROTEIN"/>
    <property type="match status" value="1"/>
</dbReference>
<evidence type="ECO:0000256" key="9">
    <source>
        <dbReference type="SAM" id="MobiDB-lite"/>
    </source>
</evidence>
<dbReference type="Gene3D" id="1.10.274.30">
    <property type="entry name" value="MRG domain"/>
    <property type="match status" value="1"/>
</dbReference>
<dbReference type="InterPro" id="IPR026541">
    <property type="entry name" value="MRG_dom"/>
</dbReference>
<protein>
    <submittedName>
        <fullName evidence="12 13">Mortality factor 4-like protein 1</fullName>
    </submittedName>
</protein>
<dbReference type="GO" id="GO:0006355">
    <property type="term" value="P:regulation of DNA-templated transcription"/>
    <property type="evidence" value="ECO:0007669"/>
    <property type="project" value="InterPro"/>
</dbReference>
<dbReference type="Gene3D" id="2.30.30.140">
    <property type="match status" value="1"/>
</dbReference>
<evidence type="ECO:0000256" key="7">
    <source>
        <dbReference type="ARBA" id="ARBA00023204"/>
    </source>
</evidence>
<feature type="compositionally biased region" description="Low complexity" evidence="9">
    <location>
        <begin position="118"/>
        <end position="162"/>
    </location>
</feature>